<dbReference type="OrthoDB" id="7324255at2"/>
<comment type="caution">
    <text evidence="2">The sequence shown here is derived from an EMBL/GenBank/DDBJ whole genome shotgun (WGS) entry which is preliminary data.</text>
</comment>
<dbReference type="AlphaFoldDB" id="A0A071MEM9"/>
<proteinExistence type="predicted"/>
<reference evidence="2" key="1">
    <citation type="submission" date="2014-04" db="EMBL/GenBank/DDBJ databases">
        <title>In planta biocontrol of soil-borne Fusarium wilt of banana through a plant endophytic bacterium, Burkholderia cenocepacia 869T2.</title>
        <authorList>
            <person name="Ho Y.-N."/>
            <person name="Chiang H.-M."/>
            <person name="Chao C.-P."/>
            <person name="Su C.-C."/>
            <person name="Hsu H.-F."/>
            <person name="Guo C.-T."/>
            <person name="Hsieh J.-L."/>
            <person name="Huang C.-C."/>
        </authorList>
    </citation>
    <scope>NUCLEOTIDE SEQUENCE [LARGE SCALE GENOMIC DNA]</scope>
    <source>
        <strain evidence="2">869T2</strain>
    </source>
</reference>
<feature type="transmembrane region" description="Helical" evidence="1">
    <location>
        <begin position="78"/>
        <end position="95"/>
    </location>
</feature>
<keyword evidence="1" id="KW-1133">Transmembrane helix</keyword>
<evidence type="ECO:0000256" key="1">
    <source>
        <dbReference type="SAM" id="Phobius"/>
    </source>
</evidence>
<keyword evidence="1" id="KW-0812">Transmembrane</keyword>
<protein>
    <submittedName>
        <fullName evidence="2">Uncharacterized protein</fullName>
    </submittedName>
</protein>
<dbReference type="EMBL" id="JJOA01000012">
    <property type="protein sequence ID" value="KEA59080.1"/>
    <property type="molecule type" value="Genomic_DNA"/>
</dbReference>
<name>A0A071MEM9_9BURK</name>
<gene>
    <name evidence="2" type="ORF">DT99_14880</name>
</gene>
<keyword evidence="1" id="KW-0472">Membrane</keyword>
<organism evidence="2">
    <name type="scientific">Burkholderia cenocepacia</name>
    <dbReference type="NCBI Taxonomy" id="95486"/>
    <lineage>
        <taxon>Bacteria</taxon>
        <taxon>Pseudomonadati</taxon>
        <taxon>Pseudomonadota</taxon>
        <taxon>Betaproteobacteria</taxon>
        <taxon>Burkholderiales</taxon>
        <taxon>Burkholderiaceae</taxon>
        <taxon>Burkholderia</taxon>
        <taxon>Burkholderia cepacia complex</taxon>
    </lineage>
</organism>
<accession>A0A071MEM9</accession>
<sequence>MSWTIEDFKATSLEVGQWCWGTLEGAFNEKQTISQIIVDAAIGMIPLVGDATAVRDLLAVSIGMSQDPVKRDDKVQRVLLVVLIFALIPIVGGVIKGLGRLLLKVTGDVAKDAELLKAVVQFLNRMGHGDAPKWLKALDLGKYQAQVLGKLKDFCASMRVTISRVLEARVGRLLPDKYRAALERVSSGFHAIQDMADKIVPDAIKELNAKLKVLQNMVYRGEVHEIATGGAPKLKREAEAYLQERKFAREIRRGRFPSAECMADEGKVEAWLKAKYGPKIAQGWPDILAKRGLMRMFGEQKVFTDVATFSGEIKAVTAKELAGKKVYRVFGNPSELASWPGGSSAGGRSPAFWGVGEPPKTAEEWRRFSAVLDTWNGNGFMVVMQLPHDFGDRVPTANAWAGKIAEQFGEKTPVQYLEGGADQLVVDFGKLSEFVTEEGNKIKKQFENFTGHANVHVEREFNGVKIEFHKTNWENVEKVYGYSKYEDDIHYATETRRLAGDEIQTKATNSKVTAATRSVANHEGQR</sequence>
<dbReference type="CDD" id="cd20746">
    <property type="entry name" value="FIX_Ntox15_NUC_DUF4112_RhsA-like"/>
    <property type="match status" value="1"/>
</dbReference>
<evidence type="ECO:0000313" key="2">
    <source>
        <dbReference type="EMBL" id="KEA59080.1"/>
    </source>
</evidence>
<dbReference type="InterPro" id="IPR049802">
    <property type="entry name" value="RhsC-like_FIX"/>
</dbReference>